<accession>A0A1D1VA47</accession>
<evidence type="ECO:0000256" key="10">
    <source>
        <dbReference type="SAM" id="MobiDB-lite"/>
    </source>
</evidence>
<comment type="subcellular location">
    <subcellularLocation>
        <location evidence="1">Nucleus</location>
    </subcellularLocation>
</comment>
<evidence type="ECO:0000256" key="6">
    <source>
        <dbReference type="ARBA" id="ARBA00023163"/>
    </source>
</evidence>
<reference evidence="11 12" key="1">
    <citation type="journal article" date="2016" name="Nat. Commun.">
        <title>Extremotolerant tardigrade genome and improved radiotolerance of human cultured cells by tardigrade-unique protein.</title>
        <authorList>
            <person name="Hashimoto T."/>
            <person name="Horikawa D.D."/>
            <person name="Saito Y."/>
            <person name="Kuwahara H."/>
            <person name="Kozuka-Hata H."/>
            <person name="Shin-I T."/>
            <person name="Minakuchi Y."/>
            <person name="Ohishi K."/>
            <person name="Motoyama A."/>
            <person name="Aizu T."/>
            <person name="Enomoto A."/>
            <person name="Kondo K."/>
            <person name="Tanaka S."/>
            <person name="Hara Y."/>
            <person name="Koshikawa S."/>
            <person name="Sagara H."/>
            <person name="Miura T."/>
            <person name="Yokobori S."/>
            <person name="Miyagawa K."/>
            <person name="Suzuki Y."/>
            <person name="Kubo T."/>
            <person name="Oyama M."/>
            <person name="Kohara Y."/>
            <person name="Fujiyama A."/>
            <person name="Arakawa K."/>
            <person name="Katayama T."/>
            <person name="Toyoda A."/>
            <person name="Kunieda T."/>
        </authorList>
    </citation>
    <scope>NUCLEOTIDE SEQUENCE [LARGE SCALE GENOMIC DNA]</scope>
    <source>
        <strain evidence="11 12">YOKOZUNA-1</strain>
    </source>
</reference>
<keyword evidence="7" id="KW-0539">Nucleus</keyword>
<keyword evidence="4" id="KW-0805">Transcription regulation</keyword>
<comment type="caution">
    <text evidence="11">The sequence shown here is derived from an EMBL/GenBank/DDBJ whole genome shotgun (WGS) entry which is preliminary data.</text>
</comment>
<evidence type="ECO:0000313" key="11">
    <source>
        <dbReference type="EMBL" id="GAU98504.1"/>
    </source>
</evidence>
<evidence type="ECO:0000256" key="7">
    <source>
        <dbReference type="ARBA" id="ARBA00023242"/>
    </source>
</evidence>
<keyword evidence="12" id="KW-1185">Reference proteome</keyword>
<evidence type="ECO:0000256" key="1">
    <source>
        <dbReference type="ARBA" id="ARBA00004123"/>
    </source>
</evidence>
<dbReference type="AlphaFoldDB" id="A0A1D1VA47"/>
<dbReference type="InterPro" id="IPR021019">
    <property type="entry name" value="Mediator_Med30_met"/>
</dbReference>
<evidence type="ECO:0000256" key="3">
    <source>
        <dbReference type="ARBA" id="ARBA00019664"/>
    </source>
</evidence>
<evidence type="ECO:0000256" key="5">
    <source>
        <dbReference type="ARBA" id="ARBA00023159"/>
    </source>
</evidence>
<sequence>MAEQRPNPNLSGNFIPRAPSTPTLPAGRTLTPSPRTPGNPMSAGSAAPGTPLPTFGEPAVQGQAAETSQQPADSRSNPMPATSVLHPLLSQLVEAGTEGRNVNGISGGRRDPPRGQLEDVLKTKGDVLSLIHYAEDLLSTLLDRIAETITQVRGTAIPVDRNQQRRHAAVGLDEYLKHLPQLFKRLRIIEDVLKELLSLQASATPVEDILKFYDEADGAPLLSFEEEIEPRVKREQWNEYLDLKNKLLRRDAYIRTIIDTERAFLQQVNCICHP</sequence>
<dbReference type="OrthoDB" id="10067025at2759"/>
<proteinExistence type="inferred from homology"/>
<keyword evidence="6" id="KW-0804">Transcription</keyword>
<evidence type="ECO:0000256" key="2">
    <source>
        <dbReference type="ARBA" id="ARBA00010606"/>
    </source>
</evidence>
<dbReference type="GO" id="GO:0005634">
    <property type="term" value="C:nucleus"/>
    <property type="evidence" value="ECO:0007669"/>
    <property type="project" value="UniProtKB-SubCell"/>
</dbReference>
<feature type="region of interest" description="Disordered" evidence="10">
    <location>
        <begin position="1"/>
        <end position="82"/>
    </location>
</feature>
<evidence type="ECO:0000256" key="8">
    <source>
        <dbReference type="ARBA" id="ARBA00025687"/>
    </source>
</evidence>
<feature type="compositionally biased region" description="Polar residues" evidence="10">
    <location>
        <begin position="64"/>
        <end position="80"/>
    </location>
</feature>
<evidence type="ECO:0000313" key="12">
    <source>
        <dbReference type="Proteomes" id="UP000186922"/>
    </source>
</evidence>
<dbReference type="Proteomes" id="UP000186922">
    <property type="component" value="Unassembled WGS sequence"/>
</dbReference>
<name>A0A1D1VA47_RAMVA</name>
<comment type="function">
    <text evidence="8">Component of the Mediator complex, a coactivator involved in the regulated transcription of nearly all RNA polymerase II-dependent genes. Mediator functions as a bridge to convey information from gene-specific regulatory proteins to the basal RNA polymerase II transcription machinery. Mediator is recruited to promoters by direct interactions with regulatory proteins and serves as a scaffold for the assembly of a functional preinitiation complex with RNA polymerase II and the general transcription factors.</text>
</comment>
<evidence type="ECO:0000256" key="4">
    <source>
        <dbReference type="ARBA" id="ARBA00023015"/>
    </source>
</evidence>
<keyword evidence="5" id="KW-0010">Activator</keyword>
<protein>
    <recommendedName>
        <fullName evidence="3">Mediator of RNA polymerase II transcription subunit 30</fullName>
    </recommendedName>
    <alternativeName>
        <fullName evidence="9">Mediator complex subunit 30</fullName>
    </alternativeName>
</protein>
<organism evidence="11 12">
    <name type="scientific">Ramazzottius varieornatus</name>
    <name type="common">Water bear</name>
    <name type="synonym">Tardigrade</name>
    <dbReference type="NCBI Taxonomy" id="947166"/>
    <lineage>
        <taxon>Eukaryota</taxon>
        <taxon>Metazoa</taxon>
        <taxon>Ecdysozoa</taxon>
        <taxon>Tardigrada</taxon>
        <taxon>Eutardigrada</taxon>
        <taxon>Parachela</taxon>
        <taxon>Hypsibioidea</taxon>
        <taxon>Ramazzottiidae</taxon>
        <taxon>Ramazzottius</taxon>
    </lineage>
</organism>
<evidence type="ECO:0000256" key="9">
    <source>
        <dbReference type="ARBA" id="ARBA00031981"/>
    </source>
</evidence>
<feature type="compositionally biased region" description="Polar residues" evidence="10">
    <location>
        <begin position="1"/>
        <end position="12"/>
    </location>
</feature>
<gene>
    <name evidence="11" type="primary">RvY_09641-1</name>
    <name evidence="11" type="synonym">RvY_09641.1</name>
    <name evidence="11" type="ORF">RvY_09641</name>
</gene>
<comment type="similarity">
    <text evidence="2">Belongs to the Mediator complex subunit 30 family.</text>
</comment>
<dbReference type="EMBL" id="BDGG01000004">
    <property type="protein sequence ID" value="GAU98504.1"/>
    <property type="molecule type" value="Genomic_DNA"/>
</dbReference>
<dbReference type="Pfam" id="PF11315">
    <property type="entry name" value="Med30"/>
    <property type="match status" value="1"/>
</dbReference>